<dbReference type="InterPro" id="IPR013783">
    <property type="entry name" value="Ig-like_fold"/>
</dbReference>
<evidence type="ECO:0000256" key="7">
    <source>
        <dbReference type="SAM" id="Phobius"/>
    </source>
</evidence>
<evidence type="ECO:0000259" key="8">
    <source>
        <dbReference type="PROSITE" id="PS50202"/>
    </source>
</evidence>
<dbReference type="PANTHER" id="PTHR10809">
    <property type="entry name" value="VESICLE-ASSOCIATED MEMBRANE PROTEIN-ASSOCIATED PROTEIN"/>
    <property type="match status" value="1"/>
</dbReference>
<feature type="domain" description="MSP" evidence="8">
    <location>
        <begin position="1"/>
        <end position="123"/>
    </location>
</feature>
<feature type="compositionally biased region" description="Polar residues" evidence="6">
    <location>
        <begin position="208"/>
        <end position="219"/>
    </location>
</feature>
<feature type="compositionally biased region" description="Low complexity" evidence="6">
    <location>
        <begin position="281"/>
        <end position="292"/>
    </location>
</feature>
<proteinExistence type="inferred from homology"/>
<dbReference type="GeneID" id="43579700"/>
<reference evidence="9 10" key="1">
    <citation type="submission" date="2019-09" db="EMBL/GenBank/DDBJ databases">
        <authorList>
            <person name="Brejova B."/>
        </authorList>
    </citation>
    <scope>NUCLEOTIDE SEQUENCE [LARGE SCALE GENOMIC DNA]</scope>
</reference>
<sequence length="392" mass="40942">MEVSPKHLEFSSPFTYQNQTSVTLHNNTSERFAFKVKTTAPKRYFVRPNTSIVEPGETQTVTIILQPYSEEPPQDTKCNDKFLLMQCPVPADITNDSFADFWAAQEHEHADTLINKKLRVHYNIASPEELPALLAAASAAAAAAGVATGTGVGVASSAPLHHHHHHHDDSGAAGAVNTGSVATGVPSSVAATPALGVAATPMIPQSPYPNQAPISQQPAHDQHPHVATSELAQGAAPADRALHSEVPSATAASKIPGAPSTAPVSSPDGFSHLAENPSTPSHISAADHAAASVENRSKAVADEIEREKAAVFGTTKPLAKSTTATAARGPTTTSSTTTSAIPSNGPSSSSSSSSTYGTQPLQRKIIDGNTDIPLHQVIIMVIVSFLIGWFFF</sequence>
<keyword evidence="5 7" id="KW-0472">Membrane</keyword>
<dbReference type="SUPFAM" id="SSF49354">
    <property type="entry name" value="PapD-like"/>
    <property type="match status" value="1"/>
</dbReference>
<evidence type="ECO:0000313" key="10">
    <source>
        <dbReference type="Proteomes" id="UP000398389"/>
    </source>
</evidence>
<dbReference type="Pfam" id="PF00635">
    <property type="entry name" value="Motile_Sperm"/>
    <property type="match status" value="1"/>
</dbReference>
<evidence type="ECO:0000256" key="3">
    <source>
        <dbReference type="ARBA" id="ARBA00022692"/>
    </source>
</evidence>
<dbReference type="InterPro" id="IPR016763">
    <property type="entry name" value="VAP"/>
</dbReference>
<comment type="similarity">
    <text evidence="2">Belongs to the VAMP-associated protein (VAP) (TC 9.B.17) family.</text>
</comment>
<dbReference type="GO" id="GO:0033149">
    <property type="term" value="F:FFAT motif binding"/>
    <property type="evidence" value="ECO:0007669"/>
    <property type="project" value="TreeGrafter"/>
</dbReference>
<name>A0A5E8B3F7_9ASCO</name>
<evidence type="ECO:0000256" key="2">
    <source>
        <dbReference type="ARBA" id="ARBA00008932"/>
    </source>
</evidence>
<dbReference type="GO" id="GO:0005886">
    <property type="term" value="C:plasma membrane"/>
    <property type="evidence" value="ECO:0007669"/>
    <property type="project" value="TreeGrafter"/>
</dbReference>
<feature type="region of interest" description="Disordered" evidence="6">
    <location>
        <begin position="155"/>
        <end position="179"/>
    </location>
</feature>
<feature type="region of interest" description="Disordered" evidence="6">
    <location>
        <begin position="206"/>
        <end position="358"/>
    </location>
</feature>
<dbReference type="GO" id="GO:0005789">
    <property type="term" value="C:endoplasmic reticulum membrane"/>
    <property type="evidence" value="ECO:0007669"/>
    <property type="project" value="InterPro"/>
</dbReference>
<dbReference type="RefSeq" id="XP_031851491.1">
    <property type="nucleotide sequence ID" value="XM_031995600.1"/>
</dbReference>
<dbReference type="GO" id="GO:0090158">
    <property type="term" value="P:endoplasmic reticulum membrane organization"/>
    <property type="evidence" value="ECO:0007669"/>
    <property type="project" value="TreeGrafter"/>
</dbReference>
<feature type="transmembrane region" description="Helical" evidence="7">
    <location>
        <begin position="372"/>
        <end position="391"/>
    </location>
</feature>
<dbReference type="Gene3D" id="2.60.40.10">
    <property type="entry name" value="Immunoglobulins"/>
    <property type="match status" value="1"/>
</dbReference>
<dbReference type="Proteomes" id="UP000398389">
    <property type="component" value="Unassembled WGS sequence"/>
</dbReference>
<feature type="compositionally biased region" description="Basic and acidic residues" evidence="6">
    <location>
        <begin position="295"/>
        <end position="309"/>
    </location>
</feature>
<evidence type="ECO:0000256" key="1">
    <source>
        <dbReference type="ARBA" id="ARBA00004211"/>
    </source>
</evidence>
<organism evidence="9 10">
    <name type="scientific">Magnusiomyces paraingens</name>
    <dbReference type="NCBI Taxonomy" id="2606893"/>
    <lineage>
        <taxon>Eukaryota</taxon>
        <taxon>Fungi</taxon>
        <taxon>Dikarya</taxon>
        <taxon>Ascomycota</taxon>
        <taxon>Saccharomycotina</taxon>
        <taxon>Dipodascomycetes</taxon>
        <taxon>Dipodascales</taxon>
        <taxon>Dipodascaceae</taxon>
        <taxon>Magnusiomyces</taxon>
    </lineage>
</organism>
<keyword evidence="3 7" id="KW-0812">Transmembrane</keyword>
<evidence type="ECO:0000256" key="6">
    <source>
        <dbReference type="SAM" id="MobiDB-lite"/>
    </source>
</evidence>
<dbReference type="InterPro" id="IPR008962">
    <property type="entry name" value="PapD-like_sf"/>
</dbReference>
<comment type="subcellular location">
    <subcellularLocation>
        <location evidence="1">Membrane</location>
        <topology evidence="1">Single-pass type IV membrane protein</topology>
    </subcellularLocation>
</comment>
<dbReference type="AlphaFoldDB" id="A0A5E8B3F7"/>
<evidence type="ECO:0000256" key="5">
    <source>
        <dbReference type="ARBA" id="ARBA00023136"/>
    </source>
</evidence>
<evidence type="ECO:0000313" key="9">
    <source>
        <dbReference type="EMBL" id="VVT45760.1"/>
    </source>
</evidence>
<dbReference type="InterPro" id="IPR000535">
    <property type="entry name" value="MSP_dom"/>
</dbReference>
<gene>
    <name evidence="9" type="ORF">SAPINGB_P000877</name>
</gene>
<evidence type="ECO:0000256" key="4">
    <source>
        <dbReference type="ARBA" id="ARBA00022989"/>
    </source>
</evidence>
<feature type="compositionally biased region" description="Low complexity" evidence="6">
    <location>
        <begin position="321"/>
        <end position="340"/>
    </location>
</feature>
<dbReference type="PROSITE" id="PS50202">
    <property type="entry name" value="MSP"/>
    <property type="match status" value="1"/>
</dbReference>
<dbReference type="GO" id="GO:0061817">
    <property type="term" value="P:endoplasmic reticulum-plasma membrane tethering"/>
    <property type="evidence" value="ECO:0007669"/>
    <property type="project" value="TreeGrafter"/>
</dbReference>
<dbReference type="PANTHER" id="PTHR10809:SF6">
    <property type="entry name" value="AT11025P-RELATED"/>
    <property type="match status" value="1"/>
</dbReference>
<accession>A0A5E8B3F7</accession>
<dbReference type="OrthoDB" id="264603at2759"/>
<protein>
    <recommendedName>
        <fullName evidence="8">MSP domain-containing protein</fullName>
    </recommendedName>
</protein>
<keyword evidence="4 7" id="KW-1133">Transmembrane helix</keyword>
<dbReference type="EMBL" id="CABVLU010000001">
    <property type="protein sequence ID" value="VVT45760.1"/>
    <property type="molecule type" value="Genomic_DNA"/>
</dbReference>
<keyword evidence="10" id="KW-1185">Reference proteome</keyword>